<dbReference type="eggNOG" id="KOG3819">
    <property type="taxonomic scope" value="Eukaryota"/>
</dbReference>
<feature type="compositionally biased region" description="Low complexity" evidence="6">
    <location>
        <begin position="29"/>
        <end position="46"/>
    </location>
</feature>
<dbReference type="AlphaFoldDB" id="T1KPT8"/>
<dbReference type="GO" id="GO:0005634">
    <property type="term" value="C:nucleus"/>
    <property type="evidence" value="ECO:0007669"/>
    <property type="project" value="TreeGrafter"/>
</dbReference>
<evidence type="ECO:0000313" key="7">
    <source>
        <dbReference type="EnsemblMetazoa" id="tetur17g01690.1"/>
    </source>
</evidence>
<comment type="subcellular location">
    <subcellularLocation>
        <location evidence="1">Cell junction</location>
        <location evidence="1">Adherens junction</location>
    </subcellularLocation>
</comment>
<dbReference type="EMBL" id="CAEY01000339">
    <property type="status" value="NOT_ANNOTATED_CDS"/>
    <property type="molecule type" value="Genomic_DNA"/>
</dbReference>
<reference evidence="7" key="2">
    <citation type="submission" date="2015-06" db="UniProtKB">
        <authorList>
            <consortium name="EnsemblMetazoa"/>
        </authorList>
    </citation>
    <scope>IDENTIFICATION</scope>
</reference>
<feature type="region of interest" description="Disordered" evidence="6">
    <location>
        <begin position="309"/>
        <end position="342"/>
    </location>
</feature>
<feature type="region of interest" description="Disordered" evidence="6">
    <location>
        <begin position="1"/>
        <end position="54"/>
    </location>
</feature>
<dbReference type="PANTHER" id="PTHR13546">
    <property type="entry name" value="RE60986P"/>
    <property type="match status" value="1"/>
</dbReference>
<evidence type="ECO:0000256" key="2">
    <source>
        <dbReference type="ARBA" id="ARBA00009052"/>
    </source>
</evidence>
<evidence type="ECO:0000256" key="1">
    <source>
        <dbReference type="ARBA" id="ARBA00004536"/>
    </source>
</evidence>
<dbReference type="HOGENOM" id="CLU_028762_2_0_1"/>
<proteinExistence type="inferred from homology"/>
<dbReference type="STRING" id="32264.T1KPT8"/>
<gene>
    <name evidence="7" type="primary">107366305</name>
</gene>
<keyword evidence="4 5" id="KW-0175">Coiled coil</keyword>
<reference evidence="8" key="1">
    <citation type="submission" date="2011-08" db="EMBL/GenBank/DDBJ databases">
        <authorList>
            <person name="Rombauts S."/>
        </authorList>
    </citation>
    <scope>NUCLEOTIDE SEQUENCE</scope>
    <source>
        <strain evidence="8">London</strain>
    </source>
</reference>
<evidence type="ECO:0000313" key="8">
    <source>
        <dbReference type="Proteomes" id="UP000015104"/>
    </source>
</evidence>
<dbReference type="OrthoDB" id="10056395at2759"/>
<organism evidence="7 8">
    <name type="scientific">Tetranychus urticae</name>
    <name type="common">Two-spotted spider mite</name>
    <dbReference type="NCBI Taxonomy" id="32264"/>
    <lineage>
        <taxon>Eukaryota</taxon>
        <taxon>Metazoa</taxon>
        <taxon>Ecdysozoa</taxon>
        <taxon>Arthropoda</taxon>
        <taxon>Chelicerata</taxon>
        <taxon>Arachnida</taxon>
        <taxon>Acari</taxon>
        <taxon>Acariformes</taxon>
        <taxon>Trombidiformes</taxon>
        <taxon>Prostigmata</taxon>
        <taxon>Eleutherengona</taxon>
        <taxon>Raphignathae</taxon>
        <taxon>Tetranychoidea</taxon>
        <taxon>Tetranychidae</taxon>
        <taxon>Tetranychus</taxon>
    </lineage>
</organism>
<keyword evidence="8" id="KW-1185">Reference proteome</keyword>
<evidence type="ECO:0000256" key="6">
    <source>
        <dbReference type="SAM" id="MobiDB-lite"/>
    </source>
</evidence>
<evidence type="ECO:0000256" key="5">
    <source>
        <dbReference type="SAM" id="Coils"/>
    </source>
</evidence>
<name>T1KPT8_TETUR</name>
<comment type="similarity">
    <text evidence="2">Belongs to the CCDC85 family.</text>
</comment>
<accession>T1KPT8</accession>
<keyword evidence="3" id="KW-0965">Cell junction</keyword>
<dbReference type="InterPro" id="IPR019359">
    <property type="entry name" value="CCDC85"/>
</dbReference>
<dbReference type="OMA" id="TDNEKMN"/>
<dbReference type="GO" id="GO:0005912">
    <property type="term" value="C:adherens junction"/>
    <property type="evidence" value="ECO:0007669"/>
    <property type="project" value="UniProtKB-SubCell"/>
</dbReference>
<dbReference type="KEGG" id="tut:107366305"/>
<dbReference type="EnsemblMetazoa" id="tetur17g01690.1">
    <property type="protein sequence ID" value="tetur17g01690.1"/>
    <property type="gene ID" value="tetur17g01690"/>
</dbReference>
<dbReference type="GO" id="GO:0045892">
    <property type="term" value="P:negative regulation of DNA-templated transcription"/>
    <property type="evidence" value="ECO:0007669"/>
    <property type="project" value="TreeGrafter"/>
</dbReference>
<protein>
    <recommendedName>
        <fullName evidence="9">Coiled-coil domain-containing protein 85C</fullName>
    </recommendedName>
</protein>
<dbReference type="Pfam" id="PF10226">
    <property type="entry name" value="CCDC85"/>
    <property type="match status" value="1"/>
</dbReference>
<dbReference type="Proteomes" id="UP000015104">
    <property type="component" value="Unassembled WGS sequence"/>
</dbReference>
<feature type="coiled-coil region" evidence="5">
    <location>
        <begin position="106"/>
        <end position="161"/>
    </location>
</feature>
<dbReference type="PANTHER" id="PTHR13546:SF15">
    <property type="entry name" value="CCDC85"/>
    <property type="match status" value="1"/>
</dbReference>
<evidence type="ECO:0000256" key="4">
    <source>
        <dbReference type="ARBA" id="ARBA00023054"/>
    </source>
</evidence>
<feature type="compositionally biased region" description="Polar residues" evidence="6">
    <location>
        <begin position="318"/>
        <end position="331"/>
    </location>
</feature>
<evidence type="ECO:0000256" key="3">
    <source>
        <dbReference type="ARBA" id="ARBA00022949"/>
    </source>
</evidence>
<evidence type="ECO:0008006" key="9">
    <source>
        <dbReference type="Google" id="ProtNLM"/>
    </source>
</evidence>
<sequence>MSNSSVSNIHGDEASHSSGQPPPPPLPPLASGSSSHQQHQQKQPQPVEAQYKNLLLGKPTSLYSGSSNPHGTVYAQRADVWSPVTSSVTTPPPPTPDDELLGQLTLDDLISRIRSLEAKNRKLLYDNGAMTKDINHHLSTLQQLKQQNYHLISENNELRELACFLEDERSRCRSIAREWQSFGTHMSRVMRHEVTNYSNKLTQLEGKQFELVRENFELKQLCLLLDNALSSREGPDGSLIPHNSSIVNSNTNGVTSINPSLALKSKTAKNNSNNYSNHENSVQPQHKVILSQQILEYIRSLEGRIKQLENERTKSNENSRSTNETYENTKAITKDGSDQSAAPVCPQPLVVAMKALQIHEDLGSGEGSKSINAVENRENPSTNAEINNEVITDQHKAIVKGLCNVIWRKIEDSS</sequence>